<proteinExistence type="predicted"/>
<sequence length="141" mass="16120">MRKVYRDFVGLKQMPINSNKAELSSCQIKISPEHMKVLKDDLDSKDDRALKEIVAFLIVFGEPLYKSLEKEYKSQNTDILLQCWKVACEIGGAFSEKLKAFGCGGFQSNCLTWNHLIFKYKEGRVRSYINLVDSLLVAYGI</sequence>
<dbReference type="Proteomes" id="UP000094056">
    <property type="component" value="Unassembled WGS sequence"/>
</dbReference>
<dbReference type="EMBL" id="MAYW01000210">
    <property type="protein sequence ID" value="ODS30543.1"/>
    <property type="molecule type" value="Genomic_DNA"/>
</dbReference>
<evidence type="ECO:0000313" key="2">
    <source>
        <dbReference type="Proteomes" id="UP000094056"/>
    </source>
</evidence>
<accession>A0A1E3X4E6</accession>
<organism evidence="1 2">
    <name type="scientific">Candidatus Scalindua rubra</name>
    <dbReference type="NCBI Taxonomy" id="1872076"/>
    <lineage>
        <taxon>Bacteria</taxon>
        <taxon>Pseudomonadati</taxon>
        <taxon>Planctomycetota</taxon>
        <taxon>Candidatus Brocadiia</taxon>
        <taxon>Candidatus Brocadiales</taxon>
        <taxon>Candidatus Scalinduaceae</taxon>
        <taxon>Candidatus Scalindua</taxon>
    </lineage>
</organism>
<protein>
    <submittedName>
        <fullName evidence="1">Uncharacterized protein</fullName>
    </submittedName>
</protein>
<name>A0A1E3X4E6_9BACT</name>
<reference evidence="1 2" key="1">
    <citation type="submission" date="2016-07" db="EMBL/GenBank/DDBJ databases">
        <title>Draft genome of Scalindua rubra, obtained from a brine-seawater interface in the Red Sea, sheds light on salt adaptation in anammox bacteria.</title>
        <authorList>
            <person name="Speth D.R."/>
            <person name="Lagkouvardos I."/>
            <person name="Wang Y."/>
            <person name="Qian P.-Y."/>
            <person name="Dutilh B.E."/>
            <person name="Jetten M.S."/>
        </authorList>
    </citation>
    <scope>NUCLEOTIDE SEQUENCE [LARGE SCALE GENOMIC DNA]</scope>
    <source>
        <strain evidence="1">BSI-1</strain>
    </source>
</reference>
<gene>
    <name evidence="1" type="ORF">SCARUB_04346</name>
</gene>
<comment type="caution">
    <text evidence="1">The sequence shown here is derived from an EMBL/GenBank/DDBJ whole genome shotgun (WGS) entry which is preliminary data.</text>
</comment>
<dbReference type="AlphaFoldDB" id="A0A1E3X4E6"/>
<evidence type="ECO:0000313" key="1">
    <source>
        <dbReference type="EMBL" id="ODS30543.1"/>
    </source>
</evidence>